<evidence type="ECO:0000256" key="5">
    <source>
        <dbReference type="ARBA" id="ARBA00022605"/>
    </source>
</evidence>
<dbReference type="CDD" id="cd03894">
    <property type="entry name" value="M20_ArgE"/>
    <property type="match status" value="1"/>
</dbReference>
<evidence type="ECO:0000256" key="7">
    <source>
        <dbReference type="ARBA" id="ARBA00022801"/>
    </source>
</evidence>
<keyword evidence="6" id="KW-0479">Metal-binding</keyword>
<dbReference type="Proteomes" id="UP000679284">
    <property type="component" value="Chromosome"/>
</dbReference>
<dbReference type="PANTHER" id="PTHR43808:SF31">
    <property type="entry name" value="N-ACETYL-L-CITRULLINE DEACETYLASE"/>
    <property type="match status" value="1"/>
</dbReference>
<evidence type="ECO:0000256" key="3">
    <source>
        <dbReference type="ARBA" id="ARBA00022490"/>
    </source>
</evidence>
<dbReference type="InterPro" id="IPR001261">
    <property type="entry name" value="ArgE/DapE_CS"/>
</dbReference>
<dbReference type="SUPFAM" id="SSF53187">
    <property type="entry name" value="Zn-dependent exopeptidases"/>
    <property type="match status" value="1"/>
</dbReference>
<keyword evidence="3" id="KW-0963">Cytoplasm</keyword>
<evidence type="ECO:0000256" key="2">
    <source>
        <dbReference type="ARBA" id="ARBA00005691"/>
    </source>
</evidence>
<feature type="domain" description="Peptidase M20 dimerisation" evidence="10">
    <location>
        <begin position="173"/>
        <end position="284"/>
    </location>
</feature>
<evidence type="ECO:0000259" key="10">
    <source>
        <dbReference type="Pfam" id="PF07687"/>
    </source>
</evidence>
<reference evidence="11" key="1">
    <citation type="submission" date="2020-01" db="EMBL/GenBank/DDBJ databases">
        <authorList>
            <person name="Yang Y."/>
            <person name="Kwon Y.M."/>
        </authorList>
    </citation>
    <scope>NUCLEOTIDE SEQUENCE</scope>
    <source>
        <strain evidence="11">PG104</strain>
    </source>
</reference>
<evidence type="ECO:0000256" key="8">
    <source>
        <dbReference type="ARBA" id="ARBA00022833"/>
    </source>
</evidence>
<dbReference type="EC" id="3.5.1.16" evidence="11"/>
<proteinExistence type="inferred from homology"/>
<keyword evidence="5" id="KW-0028">Amino-acid biosynthesis</keyword>
<organism evidence="11 12">
    <name type="scientific">Falsirhodobacter algicola</name>
    <dbReference type="NCBI Taxonomy" id="2692330"/>
    <lineage>
        <taxon>Bacteria</taxon>
        <taxon>Pseudomonadati</taxon>
        <taxon>Pseudomonadota</taxon>
        <taxon>Alphaproteobacteria</taxon>
        <taxon>Rhodobacterales</taxon>
        <taxon>Paracoccaceae</taxon>
        <taxon>Falsirhodobacter</taxon>
    </lineage>
</organism>
<dbReference type="InterPro" id="IPR050072">
    <property type="entry name" value="Peptidase_M20A"/>
</dbReference>
<accession>A0A8J8SKR1</accession>
<evidence type="ECO:0000256" key="4">
    <source>
        <dbReference type="ARBA" id="ARBA00022571"/>
    </source>
</evidence>
<keyword evidence="8" id="KW-0862">Zinc</keyword>
<dbReference type="InterPro" id="IPR011650">
    <property type="entry name" value="Peptidase_M20_dimer"/>
</dbReference>
<dbReference type="InterPro" id="IPR010169">
    <property type="entry name" value="AcOrn-deacetyl"/>
</dbReference>
<dbReference type="PROSITE" id="PS00759">
    <property type="entry name" value="ARGE_DAPE_CPG2_2"/>
    <property type="match status" value="1"/>
</dbReference>
<dbReference type="EMBL" id="CP047289">
    <property type="protein sequence ID" value="QUS35697.1"/>
    <property type="molecule type" value="Genomic_DNA"/>
</dbReference>
<keyword evidence="12" id="KW-1185">Reference proteome</keyword>
<dbReference type="GO" id="GO:0046872">
    <property type="term" value="F:metal ion binding"/>
    <property type="evidence" value="ECO:0007669"/>
    <property type="project" value="UniProtKB-KW"/>
</dbReference>
<dbReference type="GO" id="GO:0008777">
    <property type="term" value="F:acetylornithine deacetylase activity"/>
    <property type="evidence" value="ECO:0007669"/>
    <property type="project" value="UniProtKB-EC"/>
</dbReference>
<evidence type="ECO:0000313" key="12">
    <source>
        <dbReference type="Proteomes" id="UP000679284"/>
    </source>
</evidence>
<dbReference type="Pfam" id="PF01546">
    <property type="entry name" value="Peptidase_M20"/>
    <property type="match status" value="1"/>
</dbReference>
<dbReference type="NCBIfam" id="NF005710">
    <property type="entry name" value="PRK07522.1"/>
    <property type="match status" value="1"/>
</dbReference>
<keyword evidence="4" id="KW-0055">Arginine biosynthesis</keyword>
<dbReference type="KEGG" id="fap:GR316_05090"/>
<evidence type="ECO:0000256" key="1">
    <source>
        <dbReference type="ARBA" id="ARBA00001947"/>
    </source>
</evidence>
<comment type="similarity">
    <text evidence="2">Belongs to the peptidase M20A family. ArgE subfamily.</text>
</comment>
<dbReference type="PANTHER" id="PTHR43808">
    <property type="entry name" value="ACETYLORNITHINE DEACETYLASE"/>
    <property type="match status" value="1"/>
</dbReference>
<evidence type="ECO:0000256" key="9">
    <source>
        <dbReference type="ARBA" id="ARBA00023285"/>
    </source>
</evidence>
<dbReference type="Gene3D" id="3.30.70.360">
    <property type="match status" value="1"/>
</dbReference>
<sequence length="387" mass="41609">MPAETTPRALLETLVAFPTVSRDTNLPLIDWVQDYLEGWGADCVRLPSPCGTKANLHAHIGPKVDGGTVLSGHTDVVPVDGQDWTSDPFTLTERNGRLYGRGAADMKGFVALALAAVPLAARSDLKRPLQLALSFDEEVGCTGCVPMVESMARDLPRAAVVIVGEPTMMKVVTGHKGSRSFDTRIVGVPVHSSLQHLGVSAVHEAGRLLAWLNETNDALMAAEPTPTAALFEPPFTTISVGRIEGGEAHNITAGECRFKLGMRVVADERLDDWADRYRAEVARVEARMKTVDPRARIEVSDSFTVPPLVPETDGAAETLARALTGDNSTNVVSYGTEAGHFQANGYSTVVCGPGDIAQAHIPDEYIEISQLDAGWTFMQRIVSRLTE</sequence>
<evidence type="ECO:0000313" key="11">
    <source>
        <dbReference type="EMBL" id="QUS35697.1"/>
    </source>
</evidence>
<evidence type="ECO:0000256" key="6">
    <source>
        <dbReference type="ARBA" id="ARBA00022723"/>
    </source>
</evidence>
<gene>
    <name evidence="11" type="primary">argE</name>
    <name evidence="11" type="ORF">GR316_05090</name>
</gene>
<protein>
    <submittedName>
        <fullName evidence="11">Acetylornithine deacetylase</fullName>
        <ecNumber evidence="11">3.5.1.16</ecNumber>
    </submittedName>
</protein>
<keyword evidence="9" id="KW-0170">Cobalt</keyword>
<dbReference type="InterPro" id="IPR002933">
    <property type="entry name" value="Peptidase_M20"/>
</dbReference>
<dbReference type="Gene3D" id="3.40.630.10">
    <property type="entry name" value="Zn peptidases"/>
    <property type="match status" value="1"/>
</dbReference>
<keyword evidence="7 11" id="KW-0378">Hydrolase</keyword>
<dbReference type="NCBIfam" id="TIGR01892">
    <property type="entry name" value="AcOrn-deacetyl"/>
    <property type="match status" value="1"/>
</dbReference>
<dbReference type="RefSeq" id="WP_211784946.1">
    <property type="nucleotide sequence ID" value="NZ_CP047289.1"/>
</dbReference>
<dbReference type="SUPFAM" id="SSF55031">
    <property type="entry name" value="Bacterial exopeptidase dimerisation domain"/>
    <property type="match status" value="1"/>
</dbReference>
<dbReference type="AlphaFoldDB" id="A0A8J8SKR1"/>
<name>A0A8J8SKR1_9RHOB</name>
<comment type="cofactor">
    <cofactor evidence="1">
        <name>Zn(2+)</name>
        <dbReference type="ChEBI" id="CHEBI:29105"/>
    </cofactor>
</comment>
<dbReference type="GO" id="GO:0006526">
    <property type="term" value="P:L-arginine biosynthetic process"/>
    <property type="evidence" value="ECO:0007669"/>
    <property type="project" value="UniProtKB-KW"/>
</dbReference>
<dbReference type="Pfam" id="PF07687">
    <property type="entry name" value="M20_dimer"/>
    <property type="match status" value="1"/>
</dbReference>
<dbReference type="InterPro" id="IPR036264">
    <property type="entry name" value="Bact_exopeptidase_dim_dom"/>
</dbReference>